<accession>A0A3B0KS94</accession>
<evidence type="ECO:0000256" key="11">
    <source>
        <dbReference type="SAM" id="Phobius"/>
    </source>
</evidence>
<dbReference type="Pfam" id="PF03062">
    <property type="entry name" value="MBOAT"/>
    <property type="match status" value="1"/>
</dbReference>
<feature type="transmembrane region" description="Helical" evidence="11">
    <location>
        <begin position="448"/>
        <end position="470"/>
    </location>
</feature>
<evidence type="ECO:0000313" key="13">
    <source>
        <dbReference type="Proteomes" id="UP000268350"/>
    </source>
</evidence>
<evidence type="ECO:0000256" key="9">
    <source>
        <dbReference type="ARBA" id="ARBA00025707"/>
    </source>
</evidence>
<dbReference type="InterPro" id="IPR049941">
    <property type="entry name" value="LPLAT_7/PORCN-like"/>
</dbReference>
<comment type="subcellular location">
    <subcellularLocation>
        <location evidence="1">Membrane</location>
        <topology evidence="1">Multi-pass membrane protein</topology>
    </subcellularLocation>
</comment>
<evidence type="ECO:0000256" key="2">
    <source>
        <dbReference type="ARBA" id="ARBA00005074"/>
    </source>
</evidence>
<evidence type="ECO:0000256" key="3">
    <source>
        <dbReference type="ARBA" id="ARBA00010323"/>
    </source>
</evidence>
<dbReference type="OrthoDB" id="7663182at2759"/>
<dbReference type="PANTHER" id="PTHR13906:SF16">
    <property type="entry name" value="LYSOPHOSPHOLIPID ACYLTRANSFERASE 7"/>
    <property type="match status" value="1"/>
</dbReference>
<comment type="pathway">
    <text evidence="2">Lipid metabolism; phospholipid metabolism.</text>
</comment>
<dbReference type="STRING" id="7266.A0A3B0KS94"/>
<dbReference type="EMBL" id="OUUW01000022">
    <property type="protein sequence ID" value="SPP89549.1"/>
    <property type="molecule type" value="Genomic_DNA"/>
</dbReference>
<keyword evidence="4 12" id="KW-0808">Transferase</keyword>
<evidence type="ECO:0000256" key="4">
    <source>
        <dbReference type="ARBA" id="ARBA00022679"/>
    </source>
</evidence>
<dbReference type="GO" id="GO:0071617">
    <property type="term" value="F:lysophospholipid acyltransferase activity"/>
    <property type="evidence" value="ECO:0007669"/>
    <property type="project" value="TreeGrafter"/>
</dbReference>
<evidence type="ECO:0000256" key="6">
    <source>
        <dbReference type="ARBA" id="ARBA00022989"/>
    </source>
</evidence>
<evidence type="ECO:0000256" key="5">
    <source>
        <dbReference type="ARBA" id="ARBA00022692"/>
    </source>
</evidence>
<protein>
    <recommendedName>
        <fullName evidence="10">Lysophospholipid acyltransferase 7</fullName>
    </recommendedName>
</protein>
<feature type="transmembrane region" description="Helical" evidence="11">
    <location>
        <begin position="482"/>
        <end position="502"/>
    </location>
</feature>
<evidence type="ECO:0000256" key="10">
    <source>
        <dbReference type="ARBA" id="ARBA00093678"/>
    </source>
</evidence>
<feature type="transmembrane region" description="Helical" evidence="11">
    <location>
        <begin position="120"/>
        <end position="141"/>
    </location>
</feature>
<reference evidence="13" key="1">
    <citation type="submission" date="2018-01" db="EMBL/GenBank/DDBJ databases">
        <authorList>
            <person name="Alioto T."/>
            <person name="Alioto T."/>
        </authorList>
    </citation>
    <scope>NUCLEOTIDE SEQUENCE [LARGE SCALE GENOMIC DNA]</scope>
</reference>
<proteinExistence type="inferred from homology"/>
<comment type="similarity">
    <text evidence="3">Belongs to the membrane-bound acyltransferase family.</text>
</comment>
<keyword evidence="13" id="KW-1185">Reference proteome</keyword>
<dbReference type="PANTHER" id="PTHR13906">
    <property type="entry name" value="PORCUPINE"/>
    <property type="match status" value="1"/>
</dbReference>
<evidence type="ECO:0000256" key="8">
    <source>
        <dbReference type="ARBA" id="ARBA00023315"/>
    </source>
</evidence>
<evidence type="ECO:0000313" key="12">
    <source>
        <dbReference type="EMBL" id="SPP89549.1"/>
    </source>
</evidence>
<dbReference type="Proteomes" id="UP000268350">
    <property type="component" value="Unassembled WGS sequence"/>
</dbReference>
<organism evidence="12 13">
    <name type="scientific">Drosophila guanche</name>
    <name type="common">Fruit fly</name>
    <dbReference type="NCBI Taxonomy" id="7266"/>
    <lineage>
        <taxon>Eukaryota</taxon>
        <taxon>Metazoa</taxon>
        <taxon>Ecdysozoa</taxon>
        <taxon>Arthropoda</taxon>
        <taxon>Hexapoda</taxon>
        <taxon>Insecta</taxon>
        <taxon>Pterygota</taxon>
        <taxon>Neoptera</taxon>
        <taxon>Endopterygota</taxon>
        <taxon>Diptera</taxon>
        <taxon>Brachycera</taxon>
        <taxon>Muscomorpha</taxon>
        <taxon>Ephydroidea</taxon>
        <taxon>Drosophilidae</taxon>
        <taxon>Drosophila</taxon>
        <taxon>Sophophora</taxon>
    </lineage>
</organism>
<comment type="pathway">
    <text evidence="9">Phospholipid metabolism.</text>
</comment>
<dbReference type="AlphaFoldDB" id="A0A3B0KS94"/>
<keyword evidence="6 11" id="KW-1133">Transmembrane helix</keyword>
<keyword evidence="5 11" id="KW-0812">Transmembrane</keyword>
<gene>
    <name evidence="12" type="ORF">DGUA_6G020156</name>
</gene>
<sequence length="531" mass="61450">MSPILSFSQVIKIVRCRHSKSHLRKENPDVRFDVIPVFWPCQINTEMSIDDVIYVICLLACIGAGNYVREVRDESQRKMMSTALGVLVVVIVSGLHSLHCIASLALGTASVLLVHPSKCHLVTFGIMFGYLVFFRLFDFYWSIPGHTNMIQMILTLKVSGIAFEKTAAWKRIREKDEQEKNEQRDVNSESPIEITDYDLELQQLSAAEIVHYSLNYIGVLTGPYYRYRTYRDYFEMPFKTHAPSVGATIEKFKCAAFYSALYLATNYVWPLDYALSDEFYNDRSFIYRLLYVWPTFFTFRARIYTGLTLSECVCTMAGFGAYPDDANANAGEGPRKRYQHLKRDADKHTYNFTTIVNTRVMDVERCWTFREGMKHWNVCVQYWLAVNVYKLFPSKKYRTGATLLCSAYWHGFRPGHYFCIMGAPFYVSLEDMWHKLVRKDATGPGRTVIDVLFWIFKWFAFSYLGVAFLLSSFGNIWRFYSSVYHIGYISWAAMIGLGFFLTTQRKAAQRRRQKCAASGDTAVTVEDKKVQ</sequence>
<evidence type="ECO:0000256" key="7">
    <source>
        <dbReference type="ARBA" id="ARBA00023136"/>
    </source>
</evidence>
<feature type="transmembrane region" description="Helical" evidence="11">
    <location>
        <begin position="81"/>
        <end position="114"/>
    </location>
</feature>
<dbReference type="GO" id="GO:0030258">
    <property type="term" value="P:lipid modification"/>
    <property type="evidence" value="ECO:0007669"/>
    <property type="project" value="TreeGrafter"/>
</dbReference>
<name>A0A3B0KS94_DROGU</name>
<dbReference type="GO" id="GO:0016020">
    <property type="term" value="C:membrane"/>
    <property type="evidence" value="ECO:0007669"/>
    <property type="project" value="UniProtKB-SubCell"/>
</dbReference>
<dbReference type="InterPro" id="IPR004299">
    <property type="entry name" value="MBOAT_fam"/>
</dbReference>
<keyword evidence="8 12" id="KW-0012">Acyltransferase</keyword>
<feature type="transmembrane region" description="Helical" evidence="11">
    <location>
        <begin position="52"/>
        <end position="69"/>
    </location>
</feature>
<keyword evidence="7 11" id="KW-0472">Membrane</keyword>
<dbReference type="GO" id="GO:0006661">
    <property type="term" value="P:phosphatidylinositol biosynthetic process"/>
    <property type="evidence" value="ECO:0007669"/>
    <property type="project" value="TreeGrafter"/>
</dbReference>
<evidence type="ECO:0000256" key="1">
    <source>
        <dbReference type="ARBA" id="ARBA00004141"/>
    </source>
</evidence>
<dbReference type="GO" id="GO:0044233">
    <property type="term" value="C:mitochondria-associated endoplasmic reticulum membrane contact site"/>
    <property type="evidence" value="ECO:0007669"/>
    <property type="project" value="TreeGrafter"/>
</dbReference>